<dbReference type="PANTHER" id="PTHR40572:SF1">
    <property type="entry name" value="PROTEIN BAX"/>
    <property type="match status" value="1"/>
</dbReference>
<feature type="domain" description="Mannosyl-glycoprotein endo-beta-N-acetylglucosamidase-like" evidence="2">
    <location>
        <begin position="135"/>
        <end position="264"/>
    </location>
</feature>
<dbReference type="AlphaFoldDB" id="A0A1I4QN64"/>
<evidence type="ECO:0000259" key="2">
    <source>
        <dbReference type="Pfam" id="PF01832"/>
    </source>
</evidence>
<dbReference type="InterPro" id="IPR002901">
    <property type="entry name" value="MGlyc_endo_b_GlcNAc-like_dom"/>
</dbReference>
<evidence type="ECO:0000256" key="1">
    <source>
        <dbReference type="SAM" id="MobiDB-lite"/>
    </source>
</evidence>
<dbReference type="STRING" id="488535.SAMN04487963_2485"/>
<dbReference type="PANTHER" id="PTHR40572">
    <property type="entry name" value="PROTEIN BAX"/>
    <property type="match status" value="1"/>
</dbReference>
<dbReference type="GO" id="GO:0004040">
    <property type="term" value="F:amidase activity"/>
    <property type="evidence" value="ECO:0007669"/>
    <property type="project" value="InterPro"/>
</dbReference>
<evidence type="ECO:0000313" key="3">
    <source>
        <dbReference type="EMBL" id="SFM41558.1"/>
    </source>
</evidence>
<dbReference type="Pfam" id="PF01832">
    <property type="entry name" value="Glucosaminidase"/>
    <property type="match status" value="1"/>
</dbReference>
<reference evidence="4" key="1">
    <citation type="submission" date="2016-10" db="EMBL/GenBank/DDBJ databases">
        <authorList>
            <person name="Varghese N."/>
            <person name="Submissions S."/>
        </authorList>
    </citation>
    <scope>NUCLEOTIDE SEQUENCE [LARGE SCALE GENOMIC DNA]</scope>
    <source>
        <strain evidence="4">CGMCC 1.7061</strain>
    </source>
</reference>
<dbReference type="InterPro" id="IPR053195">
    <property type="entry name" value="Bax-like"/>
</dbReference>
<keyword evidence="4" id="KW-1185">Reference proteome</keyword>
<name>A0A1I4QN64_9GAMM</name>
<dbReference type="EMBL" id="FOUE01000003">
    <property type="protein sequence ID" value="SFM41558.1"/>
    <property type="molecule type" value="Genomic_DNA"/>
</dbReference>
<dbReference type="OrthoDB" id="9788155at2"/>
<dbReference type="Gene3D" id="1.10.530.10">
    <property type="match status" value="1"/>
</dbReference>
<dbReference type="Proteomes" id="UP000198519">
    <property type="component" value="Unassembled WGS sequence"/>
</dbReference>
<feature type="region of interest" description="Disordered" evidence="1">
    <location>
        <begin position="290"/>
        <end position="311"/>
    </location>
</feature>
<sequence>MSAVFRASALLAPLIMIAAFGVFHARYLADQGSEFGGASLSEAMQLPPLPAWAKAPLPDFSQYSDTTEKKAAFFSYLYPRIVLANSRVLLTRHYLLTLSQKANRSPQELHWLSQLNERFRVSGDASSPEALAELIHKLDVIPPSLILAQAANESAWGTSRFARDGNNLFGQWCFSKGCGLVPLSRADGAFHEVATFESPYDSITAYIRNLNRHSTYQELRQIRAEARSKGEHPDGIALAPALSRYSERGTAYVAEIRSMIRFNNLGYFDDQFQAILEDHSNQTLRMIASSSNEDLISGSNPSHNSSGDTEG</sequence>
<dbReference type="RefSeq" id="WP_092022976.1">
    <property type="nucleotide sequence ID" value="NZ_FOUE01000003.1"/>
</dbReference>
<gene>
    <name evidence="3" type="ORF">SAMN04487963_2485</name>
</gene>
<accession>A0A1I4QN64</accession>
<protein>
    <submittedName>
        <fullName evidence="3">Bax protein</fullName>
    </submittedName>
</protein>
<proteinExistence type="predicted"/>
<evidence type="ECO:0000313" key="4">
    <source>
        <dbReference type="Proteomes" id="UP000198519"/>
    </source>
</evidence>
<organism evidence="3 4">
    <name type="scientific">Marinobacter zhejiangensis</name>
    <dbReference type="NCBI Taxonomy" id="488535"/>
    <lineage>
        <taxon>Bacteria</taxon>
        <taxon>Pseudomonadati</taxon>
        <taxon>Pseudomonadota</taxon>
        <taxon>Gammaproteobacteria</taxon>
        <taxon>Pseudomonadales</taxon>
        <taxon>Marinobacteraceae</taxon>
        <taxon>Marinobacter</taxon>
    </lineage>
</organism>